<proteinExistence type="inferred from homology"/>
<keyword evidence="1" id="KW-0472">Membrane</keyword>
<dbReference type="Pfam" id="PF04453">
    <property type="entry name" value="LptD"/>
    <property type="match status" value="1"/>
</dbReference>
<dbReference type="PANTHER" id="PTHR30189:SF1">
    <property type="entry name" value="LPS-ASSEMBLY PROTEIN LPTD"/>
    <property type="match status" value="1"/>
</dbReference>
<comment type="caution">
    <text evidence="1">Lacks conserved residue(s) required for the propagation of feature annotation.</text>
</comment>
<evidence type="ECO:0000259" key="2">
    <source>
        <dbReference type="Pfam" id="PF04453"/>
    </source>
</evidence>
<keyword evidence="1" id="KW-0732">Signal</keyword>
<evidence type="ECO:0000313" key="5">
    <source>
        <dbReference type="Proteomes" id="UP001596150"/>
    </source>
</evidence>
<evidence type="ECO:0000259" key="3">
    <source>
        <dbReference type="Pfam" id="PF19838"/>
    </source>
</evidence>
<dbReference type="Pfam" id="PF19838">
    <property type="entry name" value="LptD_2"/>
    <property type="match status" value="1"/>
</dbReference>
<comment type="subunit">
    <text evidence="1">Component of the lipopolysaccharide transport and assembly complex.</text>
</comment>
<name>A0ABW0PWC0_9HYPH</name>
<dbReference type="InterPro" id="IPR007543">
    <property type="entry name" value="LptD_C"/>
</dbReference>
<sequence length="814" mass="89637">MMVVSVPLQRRGAVSRALRGFGALLVAASLGLGFSLVAPADNAFAQSAPGTLGFGADNLPRPAKDAQMVLESDQLVYDYDKAAVAAVGKVKIYYDGYTLEADRVTYDQKNKKMRAEGRVKIVDRTGAVVTADTIDITDDFATGFVDALRLDTPTQTHFAAEKALRDQGKTTTFYRGVYTACEPCREKPDKAPIWQVKAARIIVDHNEHMVYFKRASIEFLGMPIAYFPAFSAPDPTVKRKSGFLFPSAGYKKTLGAFIQTPYFWALAPNYDLTLAPAVYTNQGFLADVEWRHRVEYGEYSLRMAGINQLNPDDFYDEGTRNSGVKDFRGGVKTKGDFYLNRYWTVGWDATLLSDRTFSRDYSLLSTNTDINVSDVHLTGISDRNYFDARALYFQVLTNDEDIKYDQGRQAIVHPVIDHSYLFDNSILGGQLSIKSNLTSLSRDETDIVNNDGNGITVSEGVLNGRLQDDSHILGLSGNYNRLSSQATWQRSMIGPLGMIFKPFGYLRGDGYYLDQDQIIAGLNDNGTFFRGMPAVGVEWRWPVMAAGLSSSFLFEPIAQMIVRPDEPMAGLLPNEDAQSLVFDDSSLFDWDKFSGYDRIEGGTRVNVGFRYLASVGQLATLQGVVGQSYQVAGENSFAVQDLTATGAVSGLETDVSDVVAGVTLDTGYGYFLSARGRFDNENLDVNRAEVTATGKFGDVTASASYLFLREQPAIGNDARTDTISGRASWQMTDTWRVFGSVAWDIEGDQLASSGIGIAYDDECTTFSIAYSEIRDDYTDLQTSKQLMVRLELRTLGGTKLRSDVGSLTSNNSSN</sequence>
<keyword evidence="1" id="KW-0998">Cell outer membrane</keyword>
<accession>A0ABW0PWC0</accession>
<dbReference type="HAMAP" id="MF_01411">
    <property type="entry name" value="LPS_assembly_LptD"/>
    <property type="match status" value="1"/>
</dbReference>
<reference evidence="5" key="1">
    <citation type="journal article" date="2019" name="Int. J. Syst. Evol. Microbiol.">
        <title>The Global Catalogue of Microorganisms (GCM) 10K type strain sequencing project: providing services to taxonomists for standard genome sequencing and annotation.</title>
        <authorList>
            <consortium name="The Broad Institute Genomics Platform"/>
            <consortium name="The Broad Institute Genome Sequencing Center for Infectious Disease"/>
            <person name="Wu L."/>
            <person name="Ma J."/>
        </authorList>
    </citation>
    <scope>NUCLEOTIDE SEQUENCE [LARGE SCALE GENOMIC DNA]</scope>
    <source>
        <strain evidence="5">KACC 12633</strain>
    </source>
</reference>
<dbReference type="Gene3D" id="2.60.450.10">
    <property type="entry name" value="Lipopolysaccharide (LPS) transport protein A like domain"/>
    <property type="match status" value="1"/>
</dbReference>
<dbReference type="InterPro" id="IPR045659">
    <property type="entry name" value="LptD_2"/>
</dbReference>
<dbReference type="InterPro" id="IPR050218">
    <property type="entry name" value="LptD"/>
</dbReference>
<protein>
    <recommendedName>
        <fullName evidence="1">LPS-assembly protein LptD</fullName>
    </recommendedName>
</protein>
<dbReference type="PANTHER" id="PTHR30189">
    <property type="entry name" value="LPS-ASSEMBLY PROTEIN"/>
    <property type="match status" value="1"/>
</dbReference>
<dbReference type="InterPro" id="IPR020889">
    <property type="entry name" value="LipoPS_assembly_LptD"/>
</dbReference>
<comment type="similarity">
    <text evidence="1">Belongs to the LptD family.</text>
</comment>
<keyword evidence="5" id="KW-1185">Reference proteome</keyword>
<evidence type="ECO:0000256" key="1">
    <source>
        <dbReference type="HAMAP-Rule" id="MF_01411"/>
    </source>
</evidence>
<dbReference type="RefSeq" id="WP_266341776.1">
    <property type="nucleotide sequence ID" value="NZ_JAPKNH010000001.1"/>
</dbReference>
<comment type="caution">
    <text evidence="4">The sequence shown here is derived from an EMBL/GenBank/DDBJ whole genome shotgun (WGS) entry which is preliminary data.</text>
</comment>
<feature type="domain" description="LPS-assembly protein LptD central" evidence="3">
    <location>
        <begin position="220"/>
        <end position="296"/>
    </location>
</feature>
<organism evidence="4 5">
    <name type="scientific">Kaistia terrae</name>
    <dbReference type="NCBI Taxonomy" id="537017"/>
    <lineage>
        <taxon>Bacteria</taxon>
        <taxon>Pseudomonadati</taxon>
        <taxon>Pseudomonadota</taxon>
        <taxon>Alphaproteobacteria</taxon>
        <taxon>Hyphomicrobiales</taxon>
        <taxon>Kaistiaceae</taxon>
        <taxon>Kaistia</taxon>
    </lineage>
</organism>
<dbReference type="SUPFAM" id="SSF56935">
    <property type="entry name" value="Porins"/>
    <property type="match status" value="1"/>
</dbReference>
<dbReference type="EMBL" id="JBHSML010000003">
    <property type="protein sequence ID" value="MFC5516012.1"/>
    <property type="molecule type" value="Genomic_DNA"/>
</dbReference>
<comment type="function">
    <text evidence="1">Involved in the assembly of lipopolysaccharide (LPS) at the surface of the outer membrane.</text>
</comment>
<dbReference type="Proteomes" id="UP001596150">
    <property type="component" value="Unassembled WGS sequence"/>
</dbReference>
<comment type="subcellular location">
    <subcellularLocation>
        <location evidence="1">Cell outer membrane</location>
    </subcellularLocation>
</comment>
<gene>
    <name evidence="1" type="primary">lptD</name>
    <name evidence="4" type="ORF">ACFPP9_09555</name>
</gene>
<evidence type="ECO:0000313" key="4">
    <source>
        <dbReference type="EMBL" id="MFC5516012.1"/>
    </source>
</evidence>
<feature type="domain" description="LptD C-terminal" evidence="2">
    <location>
        <begin position="327"/>
        <end position="735"/>
    </location>
</feature>